<organism evidence="1 2">
    <name type="scientific">Mikania micrantha</name>
    <name type="common">bitter vine</name>
    <dbReference type="NCBI Taxonomy" id="192012"/>
    <lineage>
        <taxon>Eukaryota</taxon>
        <taxon>Viridiplantae</taxon>
        <taxon>Streptophyta</taxon>
        <taxon>Embryophyta</taxon>
        <taxon>Tracheophyta</taxon>
        <taxon>Spermatophyta</taxon>
        <taxon>Magnoliopsida</taxon>
        <taxon>eudicotyledons</taxon>
        <taxon>Gunneridae</taxon>
        <taxon>Pentapetalae</taxon>
        <taxon>asterids</taxon>
        <taxon>campanulids</taxon>
        <taxon>Asterales</taxon>
        <taxon>Asteraceae</taxon>
        <taxon>Asteroideae</taxon>
        <taxon>Heliantheae alliance</taxon>
        <taxon>Eupatorieae</taxon>
        <taxon>Mikania</taxon>
    </lineage>
</organism>
<accession>A0A5N6NTD5</accession>
<keyword evidence="2" id="KW-1185">Reference proteome</keyword>
<dbReference type="EMBL" id="SZYD01000009">
    <property type="protein sequence ID" value="KAD5317976.1"/>
    <property type="molecule type" value="Genomic_DNA"/>
</dbReference>
<gene>
    <name evidence="1" type="ORF">E3N88_17922</name>
</gene>
<evidence type="ECO:0000313" key="2">
    <source>
        <dbReference type="Proteomes" id="UP000326396"/>
    </source>
</evidence>
<name>A0A5N6NTD5_9ASTR</name>
<dbReference type="Proteomes" id="UP000326396">
    <property type="component" value="Linkage Group LG17"/>
</dbReference>
<protein>
    <recommendedName>
        <fullName evidence="3">Reverse transcriptase domain-containing protein</fullName>
    </recommendedName>
</protein>
<evidence type="ECO:0000313" key="1">
    <source>
        <dbReference type="EMBL" id="KAD5317976.1"/>
    </source>
</evidence>
<comment type="caution">
    <text evidence="1">The sequence shown here is derived from an EMBL/GenBank/DDBJ whole genome shotgun (WGS) entry which is preliminary data.</text>
</comment>
<evidence type="ECO:0008006" key="3">
    <source>
        <dbReference type="Google" id="ProtNLM"/>
    </source>
</evidence>
<dbReference type="AlphaFoldDB" id="A0A5N6NTD5"/>
<reference evidence="1 2" key="1">
    <citation type="submission" date="2019-05" db="EMBL/GenBank/DDBJ databases">
        <title>Mikania micrantha, genome provides insights into the molecular mechanism of rapid growth.</title>
        <authorList>
            <person name="Liu B."/>
        </authorList>
    </citation>
    <scope>NUCLEOTIDE SEQUENCE [LARGE SCALE GENOMIC DNA]</scope>
    <source>
        <strain evidence="1">NLD-2019</strain>
        <tissue evidence="1">Leaf</tissue>
    </source>
</reference>
<dbReference type="OrthoDB" id="1000448at2759"/>
<proteinExistence type="predicted"/>
<sequence>MTKGHDSIWVIIDRLKKTTHFLPICEDDKMDKLAKLYIDEIVTRYGARDRQKSYADKSRKPLEFLVGDKKCLADESLHIPLDDMHINESMHFVKKHVEIMDHGVKQLKCNRVSIVKGKSAPHPQALRPTIPFIPLTEIPLATLDQLRRYTRLLVGACCWWFLV</sequence>